<evidence type="ECO:0000313" key="2">
    <source>
        <dbReference type="EMBL" id="PIL28100.1"/>
    </source>
</evidence>
<gene>
    <name evidence="2" type="ORF">GSI_09751</name>
</gene>
<dbReference type="EMBL" id="AYKW01000028">
    <property type="protein sequence ID" value="PIL28100.1"/>
    <property type="molecule type" value="Genomic_DNA"/>
</dbReference>
<evidence type="ECO:0000256" key="1">
    <source>
        <dbReference type="SAM" id="MobiDB-lite"/>
    </source>
</evidence>
<keyword evidence="3" id="KW-1185">Reference proteome</keyword>
<name>A0A2G8S2U9_9APHY</name>
<dbReference type="Proteomes" id="UP000230002">
    <property type="component" value="Unassembled WGS sequence"/>
</dbReference>
<feature type="compositionally biased region" description="Basic and acidic residues" evidence="1">
    <location>
        <begin position="92"/>
        <end position="103"/>
    </location>
</feature>
<evidence type="ECO:0000313" key="3">
    <source>
        <dbReference type="Proteomes" id="UP000230002"/>
    </source>
</evidence>
<feature type="region of interest" description="Disordered" evidence="1">
    <location>
        <begin position="1"/>
        <end position="104"/>
    </location>
</feature>
<feature type="compositionally biased region" description="Basic and acidic residues" evidence="1">
    <location>
        <begin position="47"/>
        <end position="59"/>
    </location>
</feature>
<feature type="compositionally biased region" description="Basic and acidic residues" evidence="1">
    <location>
        <begin position="11"/>
        <end position="23"/>
    </location>
</feature>
<feature type="compositionally biased region" description="Low complexity" evidence="1">
    <location>
        <begin position="77"/>
        <end position="89"/>
    </location>
</feature>
<dbReference type="OrthoDB" id="2757496at2759"/>
<accession>A0A2G8S2U9</accession>
<protein>
    <submittedName>
        <fullName evidence="2">Uncharacterized protein</fullName>
    </submittedName>
</protein>
<sequence length="192" mass="20905">MATERPPYTRIENEHEHEHEHDASPAPTAPAPRTLRHKVSRVLTTLTRRDPTSPERERGPTPPLPTPCTVAALSPATSTSTSTTSTTSTAVETEKPQVRERRSQNALKRTWMARTRSEPALRAKRAKAAAAALIPAAVPSRSAPPAPVPATTSHSRDVNAYVPDRGEGAVVSYYTYPVWRIDPVLVGCFVCL</sequence>
<reference evidence="2 3" key="1">
    <citation type="journal article" date="2015" name="Sci. Rep.">
        <title>Chromosome-level genome map provides insights into diverse defense mechanisms in the medicinal fungus Ganoderma sinense.</title>
        <authorList>
            <person name="Zhu Y."/>
            <person name="Xu J."/>
            <person name="Sun C."/>
            <person name="Zhou S."/>
            <person name="Xu H."/>
            <person name="Nelson D.R."/>
            <person name="Qian J."/>
            <person name="Song J."/>
            <person name="Luo H."/>
            <person name="Xiang L."/>
            <person name="Li Y."/>
            <person name="Xu Z."/>
            <person name="Ji A."/>
            <person name="Wang L."/>
            <person name="Lu S."/>
            <person name="Hayward A."/>
            <person name="Sun W."/>
            <person name="Li X."/>
            <person name="Schwartz D.C."/>
            <person name="Wang Y."/>
            <person name="Chen S."/>
        </authorList>
    </citation>
    <scope>NUCLEOTIDE SEQUENCE [LARGE SCALE GENOMIC DNA]</scope>
    <source>
        <strain evidence="2 3">ZZ0214-1</strain>
    </source>
</reference>
<organism evidence="2 3">
    <name type="scientific">Ganoderma sinense ZZ0214-1</name>
    <dbReference type="NCBI Taxonomy" id="1077348"/>
    <lineage>
        <taxon>Eukaryota</taxon>
        <taxon>Fungi</taxon>
        <taxon>Dikarya</taxon>
        <taxon>Basidiomycota</taxon>
        <taxon>Agaricomycotina</taxon>
        <taxon>Agaricomycetes</taxon>
        <taxon>Polyporales</taxon>
        <taxon>Polyporaceae</taxon>
        <taxon>Ganoderma</taxon>
    </lineage>
</organism>
<dbReference type="AlphaFoldDB" id="A0A2G8S2U9"/>
<comment type="caution">
    <text evidence="2">The sequence shown here is derived from an EMBL/GenBank/DDBJ whole genome shotgun (WGS) entry which is preliminary data.</text>
</comment>
<proteinExistence type="predicted"/>